<dbReference type="NCBIfam" id="TIGR01146">
    <property type="entry name" value="ATPsyn_F1gamma"/>
    <property type="match status" value="1"/>
</dbReference>
<dbReference type="Pfam" id="PF00231">
    <property type="entry name" value="ATP-synt"/>
    <property type="match status" value="1"/>
</dbReference>
<dbReference type="EMBL" id="HBKQ01041178">
    <property type="protein sequence ID" value="CAE2264791.1"/>
    <property type="molecule type" value="Transcribed_RNA"/>
</dbReference>
<dbReference type="AlphaFoldDB" id="A0A7S4JIM4"/>
<dbReference type="InterPro" id="IPR000131">
    <property type="entry name" value="ATP_synth_F1_gsu"/>
</dbReference>
<dbReference type="Gene3D" id="1.10.287.80">
    <property type="entry name" value="ATP synthase, gamma subunit, helix hairpin domain"/>
    <property type="match status" value="1"/>
</dbReference>
<keyword evidence="5" id="KW-0375">Hydrogen ion transport</keyword>
<dbReference type="InterPro" id="IPR023632">
    <property type="entry name" value="ATP_synth_F1_gsu_CS"/>
</dbReference>
<evidence type="ECO:0000256" key="6">
    <source>
        <dbReference type="ARBA" id="ARBA00023065"/>
    </source>
</evidence>
<evidence type="ECO:0000256" key="5">
    <source>
        <dbReference type="ARBA" id="ARBA00022781"/>
    </source>
</evidence>
<accession>A0A7S4JIM4</accession>
<comment type="similarity">
    <text evidence="2">Belongs to the ATPase gamma chain family.</text>
</comment>
<keyword evidence="6" id="KW-0406">Ion transport</keyword>
<dbReference type="Gene3D" id="3.40.1380.10">
    <property type="match status" value="1"/>
</dbReference>
<keyword evidence="7" id="KW-0472">Membrane</keyword>
<comment type="subcellular location">
    <subcellularLocation>
        <location evidence="1">Membrane</location>
        <topology evidence="1">Peripheral membrane protein</topology>
    </subcellularLocation>
</comment>
<dbReference type="GO" id="GO:0046933">
    <property type="term" value="F:proton-transporting ATP synthase activity, rotational mechanism"/>
    <property type="evidence" value="ECO:0007669"/>
    <property type="project" value="InterPro"/>
</dbReference>
<reference evidence="11" key="1">
    <citation type="submission" date="2021-01" db="EMBL/GenBank/DDBJ databases">
        <authorList>
            <person name="Corre E."/>
            <person name="Pelletier E."/>
            <person name="Niang G."/>
            <person name="Scheremetjew M."/>
            <person name="Finn R."/>
            <person name="Kale V."/>
            <person name="Holt S."/>
            <person name="Cochrane G."/>
            <person name="Meng A."/>
            <person name="Brown T."/>
            <person name="Cohen L."/>
        </authorList>
    </citation>
    <scope>NUCLEOTIDE SEQUENCE</scope>
    <source>
        <strain evidence="11">Isolate 1302-5</strain>
    </source>
</reference>
<dbReference type="PIRSF" id="PIRSF039089">
    <property type="entry name" value="ATP_synthase_gamma"/>
    <property type="match status" value="1"/>
</dbReference>
<protein>
    <recommendedName>
        <fullName evidence="3">ATP synthase subunit gamma, mitochondrial</fullName>
    </recommendedName>
    <alternativeName>
        <fullName evidence="10">F-ATPase gamma subunit</fullName>
    </alternativeName>
</protein>
<keyword evidence="8" id="KW-0139">CF(1)</keyword>
<name>A0A7S4JIM4_9STRA</name>
<evidence type="ECO:0000256" key="3">
    <source>
        <dbReference type="ARBA" id="ARBA00020843"/>
    </source>
</evidence>
<proteinExistence type="inferred from homology"/>
<dbReference type="HAMAP" id="MF_00815">
    <property type="entry name" value="ATP_synth_gamma_bact"/>
    <property type="match status" value="1"/>
</dbReference>
<evidence type="ECO:0000256" key="2">
    <source>
        <dbReference type="ARBA" id="ARBA00007681"/>
    </source>
</evidence>
<dbReference type="CDD" id="cd12151">
    <property type="entry name" value="F1-ATPase_gamma"/>
    <property type="match status" value="1"/>
</dbReference>
<evidence type="ECO:0000256" key="8">
    <source>
        <dbReference type="ARBA" id="ARBA00023196"/>
    </source>
</evidence>
<dbReference type="InterPro" id="IPR035968">
    <property type="entry name" value="ATP_synth_F1_ATPase_gsu"/>
</dbReference>
<dbReference type="PRINTS" id="PR00126">
    <property type="entry name" value="ATPASEGAMMA"/>
</dbReference>
<keyword evidence="4" id="KW-0813">Transport</keyword>
<dbReference type="PANTHER" id="PTHR11693:SF22">
    <property type="entry name" value="ATP SYNTHASE SUBUNIT GAMMA, MITOCHONDRIAL"/>
    <property type="match status" value="1"/>
</dbReference>
<organism evidence="11">
    <name type="scientific">Odontella aurita</name>
    <dbReference type="NCBI Taxonomy" id="265563"/>
    <lineage>
        <taxon>Eukaryota</taxon>
        <taxon>Sar</taxon>
        <taxon>Stramenopiles</taxon>
        <taxon>Ochrophyta</taxon>
        <taxon>Bacillariophyta</taxon>
        <taxon>Mediophyceae</taxon>
        <taxon>Biddulphiophycidae</taxon>
        <taxon>Eupodiscales</taxon>
        <taxon>Odontellaceae</taxon>
        <taxon>Odontella</taxon>
    </lineage>
</organism>
<evidence type="ECO:0000256" key="7">
    <source>
        <dbReference type="ARBA" id="ARBA00023136"/>
    </source>
</evidence>
<evidence type="ECO:0000256" key="10">
    <source>
        <dbReference type="ARBA" id="ARBA00031066"/>
    </source>
</evidence>
<gene>
    <name evidence="11" type="ORF">OAUR00152_LOCUS28402</name>
</gene>
<evidence type="ECO:0000256" key="9">
    <source>
        <dbReference type="ARBA" id="ARBA00023310"/>
    </source>
</evidence>
<evidence type="ECO:0000256" key="1">
    <source>
        <dbReference type="ARBA" id="ARBA00004170"/>
    </source>
</evidence>
<dbReference type="FunFam" id="1.10.287.80:FF:000001">
    <property type="entry name" value="ATP synthase gamma chain"/>
    <property type="match status" value="1"/>
</dbReference>
<keyword evidence="9" id="KW-0066">ATP synthesis</keyword>
<dbReference type="GO" id="GO:0005739">
    <property type="term" value="C:mitochondrion"/>
    <property type="evidence" value="ECO:0007669"/>
    <property type="project" value="UniProtKB-ARBA"/>
</dbReference>
<sequence length="304" mass="33493">MALRLAAQRVAPRGFSKIIARGMATEKQIFNQIQSTKNIQKITSSMKMVSAAKLKGDENRLATAVPFNSWTTELCGEPKEMEDATYDELPQKCLLVPITSDKGLCGGVNSFITRGVRDCVRKMEGQGKECDVVVVGDKGRGQLKRMFGEKIKRSATDVVAPGTFNLAAALSAELVAADVADYDAVVIIYNSYVNPAVYKQKYKVIQPFKGEGENEPMMAYEFEPDIKSEIMVDLYEYLLTSQIFHSFMDGAAAEQSSRMAAMENASKNAGEMIHSLTLRYNRARQARITTELIEIISGASAIDN</sequence>
<dbReference type="PROSITE" id="PS00153">
    <property type="entry name" value="ATPASE_GAMMA"/>
    <property type="match status" value="1"/>
</dbReference>
<evidence type="ECO:0000313" key="11">
    <source>
        <dbReference type="EMBL" id="CAE2264791.1"/>
    </source>
</evidence>
<dbReference type="PANTHER" id="PTHR11693">
    <property type="entry name" value="ATP SYNTHASE GAMMA CHAIN"/>
    <property type="match status" value="1"/>
</dbReference>
<dbReference type="SUPFAM" id="SSF52943">
    <property type="entry name" value="ATP synthase (F1-ATPase), gamma subunit"/>
    <property type="match status" value="1"/>
</dbReference>
<evidence type="ECO:0000256" key="4">
    <source>
        <dbReference type="ARBA" id="ARBA00022448"/>
    </source>
</evidence>
<dbReference type="GO" id="GO:0045259">
    <property type="term" value="C:proton-transporting ATP synthase complex"/>
    <property type="evidence" value="ECO:0007669"/>
    <property type="project" value="UniProtKB-KW"/>
</dbReference>